<dbReference type="STRING" id="360412.LARV_00745"/>
<feature type="transmembrane region" description="Helical" evidence="7">
    <location>
        <begin position="12"/>
        <end position="34"/>
    </location>
</feature>
<dbReference type="AlphaFoldDB" id="A0A0S7B6W5"/>
<dbReference type="PANTHER" id="PTHR43163">
    <property type="entry name" value="DIPEPTIDE TRANSPORT SYSTEM PERMEASE PROTEIN DPPB-RELATED"/>
    <property type="match status" value="1"/>
</dbReference>
<dbReference type="Proteomes" id="UP000055060">
    <property type="component" value="Unassembled WGS sequence"/>
</dbReference>
<dbReference type="SUPFAM" id="SSF161098">
    <property type="entry name" value="MetI-like"/>
    <property type="match status" value="1"/>
</dbReference>
<feature type="domain" description="ABC transmembrane type-1" evidence="8">
    <location>
        <begin position="100"/>
        <end position="331"/>
    </location>
</feature>
<evidence type="ECO:0000256" key="4">
    <source>
        <dbReference type="ARBA" id="ARBA00022692"/>
    </source>
</evidence>
<keyword evidence="2 7" id="KW-0813">Transport</keyword>
<organism evidence="9">
    <name type="scientific">Longilinea arvoryzae</name>
    <dbReference type="NCBI Taxonomy" id="360412"/>
    <lineage>
        <taxon>Bacteria</taxon>
        <taxon>Bacillati</taxon>
        <taxon>Chloroflexota</taxon>
        <taxon>Anaerolineae</taxon>
        <taxon>Anaerolineales</taxon>
        <taxon>Anaerolineaceae</taxon>
        <taxon>Longilinea</taxon>
    </lineage>
</organism>
<dbReference type="Gene3D" id="1.10.3720.10">
    <property type="entry name" value="MetI-like"/>
    <property type="match status" value="1"/>
</dbReference>
<accession>A0A0S7B6W5</accession>
<gene>
    <name evidence="9" type="ORF">LARV_00745</name>
</gene>
<dbReference type="PROSITE" id="PS50928">
    <property type="entry name" value="ABC_TM1"/>
    <property type="match status" value="1"/>
</dbReference>
<comment type="subcellular location">
    <subcellularLocation>
        <location evidence="1 7">Cell membrane</location>
        <topology evidence="1 7">Multi-pass membrane protein</topology>
    </subcellularLocation>
</comment>
<dbReference type="Pfam" id="PF00528">
    <property type="entry name" value="BPD_transp_1"/>
    <property type="match status" value="1"/>
</dbReference>
<reference evidence="9" key="1">
    <citation type="submission" date="2015-07" db="EMBL/GenBank/DDBJ databases">
        <title>Draft Genome Sequences of Anaerolinea thermolimosa IMO-1, Bellilinea caldifistulae GOMI-1, Leptolinea tardivitalis YMTK-2, Levilinea saccharolytica KIBI-1,Longilinea arvoryzae KOME-1, Previously Described as Members of the Anaerolineaceae (Chloroflexi).</title>
        <authorList>
            <person name="Sekiguchi Y."/>
            <person name="Ohashi A."/>
            <person name="Matsuura N."/>
            <person name="Tourlousse M.D."/>
        </authorList>
    </citation>
    <scope>NUCLEOTIDE SEQUENCE [LARGE SCALE GENOMIC DNA]</scope>
    <source>
        <strain evidence="9">KOME-1</strain>
    </source>
</reference>
<dbReference type="InterPro" id="IPR000515">
    <property type="entry name" value="MetI-like"/>
</dbReference>
<evidence type="ECO:0000256" key="6">
    <source>
        <dbReference type="ARBA" id="ARBA00023136"/>
    </source>
</evidence>
<dbReference type="EMBL" id="DF967972">
    <property type="protein sequence ID" value="GAP13004.1"/>
    <property type="molecule type" value="Genomic_DNA"/>
</dbReference>
<dbReference type="Pfam" id="PF19300">
    <property type="entry name" value="BPD_transp_1_N"/>
    <property type="match status" value="1"/>
</dbReference>
<dbReference type="PANTHER" id="PTHR43163:SF6">
    <property type="entry name" value="DIPEPTIDE TRANSPORT SYSTEM PERMEASE PROTEIN DPPB-RELATED"/>
    <property type="match status" value="1"/>
</dbReference>
<keyword evidence="10" id="KW-1185">Reference proteome</keyword>
<evidence type="ECO:0000256" key="5">
    <source>
        <dbReference type="ARBA" id="ARBA00022989"/>
    </source>
</evidence>
<dbReference type="GO" id="GO:0055085">
    <property type="term" value="P:transmembrane transport"/>
    <property type="evidence" value="ECO:0007669"/>
    <property type="project" value="InterPro"/>
</dbReference>
<evidence type="ECO:0000313" key="9">
    <source>
        <dbReference type="EMBL" id="GAP13004.1"/>
    </source>
</evidence>
<keyword evidence="5 7" id="KW-1133">Transmembrane helix</keyword>
<feature type="transmembrane region" description="Helical" evidence="7">
    <location>
        <begin position="137"/>
        <end position="160"/>
    </location>
</feature>
<feature type="transmembrane region" description="Helical" evidence="7">
    <location>
        <begin position="204"/>
        <end position="224"/>
    </location>
</feature>
<dbReference type="InterPro" id="IPR035906">
    <property type="entry name" value="MetI-like_sf"/>
</dbReference>
<comment type="similarity">
    <text evidence="7">Belongs to the binding-protein-dependent transport system permease family.</text>
</comment>
<name>A0A0S7B6W5_9CHLR</name>
<dbReference type="InterPro" id="IPR045621">
    <property type="entry name" value="BPD_transp_1_N"/>
</dbReference>
<feature type="transmembrane region" description="Helical" evidence="7">
    <location>
        <begin position="313"/>
        <end position="334"/>
    </location>
</feature>
<keyword evidence="4 7" id="KW-0812">Transmembrane</keyword>
<dbReference type="RefSeq" id="WP_075072375.1">
    <property type="nucleotide sequence ID" value="NZ_DF967972.1"/>
</dbReference>
<evidence type="ECO:0000256" key="2">
    <source>
        <dbReference type="ARBA" id="ARBA00022448"/>
    </source>
</evidence>
<evidence type="ECO:0000259" key="8">
    <source>
        <dbReference type="PROSITE" id="PS50928"/>
    </source>
</evidence>
<dbReference type="CDD" id="cd06261">
    <property type="entry name" value="TM_PBP2"/>
    <property type="match status" value="1"/>
</dbReference>
<feature type="transmembrane region" description="Helical" evidence="7">
    <location>
        <begin position="262"/>
        <end position="283"/>
    </location>
</feature>
<keyword evidence="3" id="KW-1003">Cell membrane</keyword>
<protein>
    <submittedName>
        <fullName evidence="9">ABC-type dipeptide/oligopeptide/nickel transport system, permease component</fullName>
    </submittedName>
</protein>
<sequence>MSASLRKFLITRILLTIPMVLILITLVFLIMRILPGDPIRSQLGPRVSEEQANQLRERLGLNRPLIVQYGEFLWQMVTFDFGTALTQGERPIKQELAEKLPATIELSIPAVIFMAVFGVGSGAYAAKNRKKPVDYLLRLFSIVIYSIPIFFMGLMFQIAFSVKLPVFPLAGRMDTLMQVNFVSPTHFYVIDAILTRNWPALGSALMHLILPSFTLGLALTGVFIRLTRVNMIEILQSDFITAGRARGISERRLVYKHALRNTFIPILTLIGLQFAALMAGAVLTETTFSWPGIGRYLVERIQLRDYTAVQSTIGVFAMFVAAISLIMDVLYAFVDPRIRY</sequence>
<keyword evidence="6 7" id="KW-0472">Membrane</keyword>
<dbReference type="OrthoDB" id="9772184at2"/>
<proteinExistence type="inferred from homology"/>
<evidence type="ECO:0000256" key="3">
    <source>
        <dbReference type="ARBA" id="ARBA00022475"/>
    </source>
</evidence>
<evidence type="ECO:0000256" key="1">
    <source>
        <dbReference type="ARBA" id="ARBA00004651"/>
    </source>
</evidence>
<dbReference type="GO" id="GO:0005886">
    <property type="term" value="C:plasma membrane"/>
    <property type="evidence" value="ECO:0007669"/>
    <property type="project" value="UniProtKB-SubCell"/>
</dbReference>
<feature type="transmembrane region" description="Helical" evidence="7">
    <location>
        <begin position="106"/>
        <end position="125"/>
    </location>
</feature>
<evidence type="ECO:0000313" key="10">
    <source>
        <dbReference type="Proteomes" id="UP000055060"/>
    </source>
</evidence>
<evidence type="ECO:0000256" key="7">
    <source>
        <dbReference type="RuleBase" id="RU363032"/>
    </source>
</evidence>